<gene>
    <name evidence="2" type="ORF">FHP25_02735</name>
</gene>
<keyword evidence="1" id="KW-0732">Signal</keyword>
<dbReference type="OrthoDB" id="5510717at2"/>
<reference evidence="2 3" key="1">
    <citation type="submission" date="2019-06" db="EMBL/GenBank/DDBJ databases">
        <title>New taxonomy in bacterial strain CC-CFT640, isolated from vineyard.</title>
        <authorList>
            <person name="Lin S.-Y."/>
            <person name="Tsai C.-F."/>
            <person name="Young C.-C."/>
        </authorList>
    </citation>
    <scope>NUCLEOTIDE SEQUENCE [LARGE SCALE GENOMIC DNA]</scope>
    <source>
        <strain evidence="2 3">CC-CFT640</strain>
    </source>
</reference>
<protein>
    <submittedName>
        <fullName evidence="2">Uncharacterized protein</fullName>
    </submittedName>
</protein>
<dbReference type="Proteomes" id="UP000321638">
    <property type="component" value="Unassembled WGS sequence"/>
</dbReference>
<dbReference type="EMBL" id="VDUZ01000002">
    <property type="protein sequence ID" value="TXL82001.1"/>
    <property type="molecule type" value="Genomic_DNA"/>
</dbReference>
<organism evidence="2 3">
    <name type="scientific">Vineibacter terrae</name>
    <dbReference type="NCBI Taxonomy" id="2586908"/>
    <lineage>
        <taxon>Bacteria</taxon>
        <taxon>Pseudomonadati</taxon>
        <taxon>Pseudomonadota</taxon>
        <taxon>Alphaproteobacteria</taxon>
        <taxon>Hyphomicrobiales</taxon>
        <taxon>Vineibacter</taxon>
    </lineage>
</organism>
<dbReference type="PROSITE" id="PS51257">
    <property type="entry name" value="PROKAR_LIPOPROTEIN"/>
    <property type="match status" value="1"/>
</dbReference>
<sequence length="317" mass="34195">MIRIATKPTIAALLAALAAAGCAAGPQSPPVAAADPAPAPQQALMALNKQARANYADGKREMLLRARPAIVVAFDDATLLRADAPAQTESFTPPLYHRYKEVAHLPLGLWSTLAPWVDRPGQTAWRAPLQALLERARAARATLEGVGFPPDRLGRQQQIFDRSIALMEATLAAGRPDKAALAAFAQAMAAPVLANGDDAAALQIDGLHAVVGSWRGALTAAQWRQLHVLVLGPKMPRADNLAMQYFERVMGRAERDRRLLYAEGIFDRDGALSLLGTVVTDRALAQAFFGDPMRMDRDFLSDGARKRLDQIFGRQAP</sequence>
<accession>A0A5C8PVB6</accession>
<comment type="caution">
    <text evidence="2">The sequence shown here is derived from an EMBL/GenBank/DDBJ whole genome shotgun (WGS) entry which is preliminary data.</text>
</comment>
<evidence type="ECO:0000313" key="2">
    <source>
        <dbReference type="EMBL" id="TXL82001.1"/>
    </source>
</evidence>
<evidence type="ECO:0000256" key="1">
    <source>
        <dbReference type="SAM" id="SignalP"/>
    </source>
</evidence>
<feature type="chain" id="PRO_5022972502" evidence="1">
    <location>
        <begin position="24"/>
        <end position="317"/>
    </location>
</feature>
<proteinExistence type="predicted"/>
<feature type="signal peptide" evidence="1">
    <location>
        <begin position="1"/>
        <end position="23"/>
    </location>
</feature>
<keyword evidence="3" id="KW-1185">Reference proteome</keyword>
<name>A0A5C8PVB6_9HYPH</name>
<dbReference type="AlphaFoldDB" id="A0A5C8PVB6"/>
<dbReference type="RefSeq" id="WP_147845356.1">
    <property type="nucleotide sequence ID" value="NZ_VDUZ01000002.1"/>
</dbReference>
<evidence type="ECO:0000313" key="3">
    <source>
        <dbReference type="Proteomes" id="UP000321638"/>
    </source>
</evidence>